<feature type="compositionally biased region" description="Low complexity" evidence="2">
    <location>
        <begin position="489"/>
        <end position="505"/>
    </location>
</feature>
<dbReference type="Gene3D" id="2.30.29.30">
    <property type="entry name" value="Pleckstrin-homology domain (PH domain)/Phosphotyrosine-binding domain (PTB)"/>
    <property type="match status" value="1"/>
</dbReference>
<feature type="compositionally biased region" description="Low complexity" evidence="2">
    <location>
        <begin position="71"/>
        <end position="90"/>
    </location>
</feature>
<dbReference type="EMBL" id="CAJHJT010000056">
    <property type="protein sequence ID" value="CAD7014941.1"/>
    <property type="molecule type" value="Genomic_DNA"/>
</dbReference>
<dbReference type="InterPro" id="IPR011993">
    <property type="entry name" value="PH-like_dom_sf"/>
</dbReference>
<dbReference type="CDD" id="cd01273">
    <property type="entry name" value="PTB_CED-6"/>
    <property type="match status" value="1"/>
</dbReference>
<organism evidence="4 5">
    <name type="scientific">Ceratitis capitata</name>
    <name type="common">Mediterranean fruit fly</name>
    <name type="synonym">Tephritis capitata</name>
    <dbReference type="NCBI Taxonomy" id="7213"/>
    <lineage>
        <taxon>Eukaryota</taxon>
        <taxon>Metazoa</taxon>
        <taxon>Ecdysozoa</taxon>
        <taxon>Arthropoda</taxon>
        <taxon>Hexapoda</taxon>
        <taxon>Insecta</taxon>
        <taxon>Pterygota</taxon>
        <taxon>Neoptera</taxon>
        <taxon>Endopterygota</taxon>
        <taxon>Diptera</taxon>
        <taxon>Brachycera</taxon>
        <taxon>Muscomorpha</taxon>
        <taxon>Tephritoidea</taxon>
        <taxon>Tephritidae</taxon>
        <taxon>Ceratitis</taxon>
        <taxon>Ceratitis</taxon>
    </lineage>
</organism>
<evidence type="ECO:0000256" key="2">
    <source>
        <dbReference type="SAM" id="MobiDB-lite"/>
    </source>
</evidence>
<dbReference type="InterPro" id="IPR006020">
    <property type="entry name" value="PTB/PI_dom"/>
</dbReference>
<dbReference type="PANTHER" id="PTHR11232">
    <property type="entry name" value="PHOSPHOTYROSINE INTERACTION DOMAIN-CONTAINING FAMILY MEMBER"/>
    <property type="match status" value="1"/>
</dbReference>
<gene>
    <name evidence="4" type="ORF">CCAP1982_LOCUS22904</name>
</gene>
<evidence type="ECO:0000313" key="5">
    <source>
        <dbReference type="Proteomes" id="UP000606786"/>
    </source>
</evidence>
<dbReference type="SUPFAM" id="SSF50729">
    <property type="entry name" value="PH domain-like"/>
    <property type="match status" value="1"/>
</dbReference>
<proteinExistence type="predicted"/>
<keyword evidence="5" id="KW-1185">Reference proteome</keyword>
<feature type="region of interest" description="Disordered" evidence="2">
    <location>
        <begin position="71"/>
        <end position="99"/>
    </location>
</feature>
<sequence>MYVRCASSCFVSMWIFHFRLVEENKIPLKRSGAKFSPLKRKTVAEPTHQLLGNNSRAPLSNMSQLMFWNKQNNNNNTKNQSNDNSKNNTNGATEEAKKDKRNWLHTPDALVNGHVVYLVKFFGNLPVEQAKGIEVVKDAIRKLQFAQEMKKAETGTQEKCKKVEITISVDGVAVQEPRTQKILHQFPLHNISYCADEKGVKKFFSFIAKTVKPIDGGVMNGSTAMTGSNGVSSSIGNNSTGGSNTEETHECFVFISNKLASDITLTIGQAFDLAYKKYINSVEKTDLGKAQQQNVELEKALAIYKSRLRELSLKLPKSELDAMLFKMGIKDILDLPAPENGALTNGNGNKANMLEDKLLIDTNSTHSMKSSSGSSSSFVPIVPPRNNTQNQIIHKSNSQKMEELLLNSDSDSDFDPRADECVDGGSSSSGGGGKNISNDLFGFEPSKSYGQQLFTNQNNNIINNNNDSKSMNNNHNGINLNLNSVSVNNSNNNTSNGFSNDLTPPLLAPPPKVAAPRRSTSVTNNITSNNNNNVAVTNGNTDLFGSDPFEINNGPSIFKSKMMSVDDFTLESLDPLRK</sequence>
<dbReference type="Proteomes" id="UP000606786">
    <property type="component" value="Unassembled WGS sequence"/>
</dbReference>
<dbReference type="PROSITE" id="PS01179">
    <property type="entry name" value="PID"/>
    <property type="match status" value="1"/>
</dbReference>
<dbReference type="InterPro" id="IPR051133">
    <property type="entry name" value="Adapter_Engulfment-Domain"/>
</dbReference>
<feature type="coiled-coil region" evidence="1">
    <location>
        <begin position="287"/>
        <end position="314"/>
    </location>
</feature>
<dbReference type="SMART" id="SM00462">
    <property type="entry name" value="PTB"/>
    <property type="match status" value="1"/>
</dbReference>
<reference evidence="4" key="1">
    <citation type="submission" date="2020-11" db="EMBL/GenBank/DDBJ databases">
        <authorList>
            <person name="Whitehead M."/>
        </authorList>
    </citation>
    <scope>NUCLEOTIDE SEQUENCE</scope>
    <source>
        <strain evidence="4">EGII</strain>
    </source>
</reference>
<dbReference type="AlphaFoldDB" id="A0A811VIL5"/>
<keyword evidence="1" id="KW-0175">Coiled coil</keyword>
<feature type="domain" description="PID" evidence="3">
    <location>
        <begin position="115"/>
        <end position="283"/>
    </location>
</feature>
<comment type="caution">
    <text evidence="4">The sequence shown here is derived from an EMBL/GenBank/DDBJ whole genome shotgun (WGS) entry which is preliminary data.</text>
</comment>
<feature type="region of interest" description="Disordered" evidence="2">
    <location>
        <begin position="489"/>
        <end position="534"/>
    </location>
</feature>
<dbReference type="Pfam" id="PF00640">
    <property type="entry name" value="PID"/>
    <property type="match status" value="1"/>
</dbReference>
<protein>
    <submittedName>
        <fullName evidence="4">(Mediterranean fruit fly) hypothetical protein</fullName>
    </submittedName>
</protein>
<evidence type="ECO:0000259" key="3">
    <source>
        <dbReference type="PROSITE" id="PS01179"/>
    </source>
</evidence>
<feature type="compositionally biased region" description="Low complexity" evidence="2">
    <location>
        <begin position="514"/>
        <end position="534"/>
    </location>
</feature>
<name>A0A811VIL5_CERCA</name>
<dbReference type="PANTHER" id="PTHR11232:SF77">
    <property type="entry name" value="GULP PTB DOMAIN CONTAINING ENGULFMENT ADAPTOR 1"/>
    <property type="match status" value="1"/>
</dbReference>
<dbReference type="OrthoDB" id="10057585at2759"/>
<evidence type="ECO:0000256" key="1">
    <source>
        <dbReference type="SAM" id="Coils"/>
    </source>
</evidence>
<evidence type="ECO:0000313" key="4">
    <source>
        <dbReference type="EMBL" id="CAD7014941.1"/>
    </source>
</evidence>
<feature type="region of interest" description="Disordered" evidence="2">
    <location>
        <begin position="408"/>
        <end position="439"/>
    </location>
</feature>
<accession>A0A811VIL5</accession>